<keyword evidence="5" id="KW-1185">Reference proteome</keyword>
<keyword evidence="2 3" id="KW-0040">ANK repeat</keyword>
<sequence>MGHKEAVEILLGAGAQVDLADGDGRTALSVAALCVPSAAGGRGHGEVVSLLLEKVDGIDGEGRTALCLAAAKGSVEVVRTLLDRGLDENHKDDLGWTPLHAAACEGHRSTCAVLTERGSMARVGELDVEGRTPLILAAQEGHGSTVRLLLDRDERMRAYPEAPPNSDL</sequence>
<dbReference type="Proteomes" id="UP000314983">
    <property type="component" value="Chromosome 25"/>
</dbReference>
<organism evidence="4 5">
    <name type="scientific">Electrophorus electricus</name>
    <name type="common">Electric eel</name>
    <name type="synonym">Gymnotus electricus</name>
    <dbReference type="NCBI Taxonomy" id="8005"/>
    <lineage>
        <taxon>Eukaryota</taxon>
        <taxon>Metazoa</taxon>
        <taxon>Chordata</taxon>
        <taxon>Craniata</taxon>
        <taxon>Vertebrata</taxon>
        <taxon>Euteleostomi</taxon>
        <taxon>Actinopterygii</taxon>
        <taxon>Neopterygii</taxon>
        <taxon>Teleostei</taxon>
        <taxon>Ostariophysi</taxon>
        <taxon>Gymnotiformes</taxon>
        <taxon>Gymnotoidei</taxon>
        <taxon>Gymnotidae</taxon>
        <taxon>Electrophorus</taxon>
    </lineage>
</organism>
<protein>
    <submittedName>
        <fullName evidence="4">Uncharacterized protein</fullName>
    </submittedName>
</protein>
<dbReference type="SMART" id="SM00248">
    <property type="entry name" value="ANK"/>
    <property type="match status" value="4"/>
</dbReference>
<dbReference type="Pfam" id="PF12796">
    <property type="entry name" value="Ank_2"/>
    <property type="match status" value="1"/>
</dbReference>
<dbReference type="Gene3D" id="1.25.40.20">
    <property type="entry name" value="Ankyrin repeat-containing domain"/>
    <property type="match status" value="1"/>
</dbReference>
<dbReference type="InterPro" id="IPR036770">
    <property type="entry name" value="Ankyrin_rpt-contain_sf"/>
</dbReference>
<dbReference type="PANTHER" id="PTHR24166">
    <property type="entry name" value="ROLLING PEBBLES, ISOFORM B"/>
    <property type="match status" value="1"/>
</dbReference>
<feature type="repeat" description="ANK" evidence="3">
    <location>
        <begin position="129"/>
        <end position="161"/>
    </location>
</feature>
<feature type="repeat" description="ANK" evidence="3">
    <location>
        <begin position="61"/>
        <end position="93"/>
    </location>
</feature>
<accession>A0AAY5E7I8</accession>
<dbReference type="GeneTree" id="ENSGT00940000155116"/>
<dbReference type="PANTHER" id="PTHR24166:SF48">
    <property type="entry name" value="PROTEIN VAPYRIN"/>
    <property type="match status" value="1"/>
</dbReference>
<proteinExistence type="predicted"/>
<dbReference type="SUPFAM" id="SSF48403">
    <property type="entry name" value="Ankyrin repeat"/>
    <property type="match status" value="1"/>
</dbReference>
<dbReference type="InterPro" id="IPR050889">
    <property type="entry name" value="Dendritic_Spine_Reg/Scaffold"/>
</dbReference>
<dbReference type="Pfam" id="PF00023">
    <property type="entry name" value="Ank"/>
    <property type="match status" value="2"/>
</dbReference>
<dbReference type="Ensembl" id="ENSEEET00000057380.1">
    <property type="protein sequence ID" value="ENSEEEP00000052808.1"/>
    <property type="gene ID" value="ENSEEEG00000023733.2"/>
</dbReference>
<dbReference type="AlphaFoldDB" id="A0AAY5E7I8"/>
<reference evidence="4" key="3">
    <citation type="submission" date="2025-09" db="UniProtKB">
        <authorList>
            <consortium name="Ensembl"/>
        </authorList>
    </citation>
    <scope>IDENTIFICATION</scope>
</reference>
<evidence type="ECO:0000256" key="1">
    <source>
        <dbReference type="ARBA" id="ARBA00022737"/>
    </source>
</evidence>
<reference evidence="4" key="2">
    <citation type="submission" date="2025-08" db="UniProtKB">
        <authorList>
            <consortium name="Ensembl"/>
        </authorList>
    </citation>
    <scope>IDENTIFICATION</scope>
</reference>
<evidence type="ECO:0000313" key="5">
    <source>
        <dbReference type="Proteomes" id="UP000314983"/>
    </source>
</evidence>
<evidence type="ECO:0000313" key="4">
    <source>
        <dbReference type="Ensembl" id="ENSEEEP00000052808.1"/>
    </source>
</evidence>
<dbReference type="InterPro" id="IPR002110">
    <property type="entry name" value="Ankyrin_rpt"/>
</dbReference>
<name>A0AAY5E7I8_ELEEL</name>
<dbReference type="PROSITE" id="PS50297">
    <property type="entry name" value="ANK_REP_REGION"/>
    <property type="match status" value="2"/>
</dbReference>
<evidence type="ECO:0000256" key="3">
    <source>
        <dbReference type="PROSITE-ProRule" id="PRU00023"/>
    </source>
</evidence>
<keyword evidence="1" id="KW-0677">Repeat</keyword>
<reference evidence="4 5" key="1">
    <citation type="submission" date="2020-05" db="EMBL/GenBank/DDBJ databases">
        <title>Electrophorus electricus (electric eel) genome, fEleEle1, primary haplotype.</title>
        <authorList>
            <person name="Myers G."/>
            <person name="Meyer A."/>
            <person name="Fedrigo O."/>
            <person name="Formenti G."/>
            <person name="Rhie A."/>
            <person name="Tracey A."/>
            <person name="Sims Y."/>
            <person name="Jarvis E.D."/>
        </authorList>
    </citation>
    <scope>NUCLEOTIDE SEQUENCE [LARGE SCALE GENOMIC DNA]</scope>
</reference>
<evidence type="ECO:0000256" key="2">
    <source>
        <dbReference type="ARBA" id="ARBA00023043"/>
    </source>
</evidence>
<dbReference type="PROSITE" id="PS50088">
    <property type="entry name" value="ANK_REPEAT"/>
    <property type="match status" value="2"/>
</dbReference>